<feature type="region of interest" description="Disordered" evidence="1">
    <location>
        <begin position="1"/>
        <end position="26"/>
    </location>
</feature>
<evidence type="ECO:0000256" key="1">
    <source>
        <dbReference type="SAM" id="MobiDB-lite"/>
    </source>
</evidence>
<proteinExistence type="predicted"/>
<sequence>MQTAIHHVPQQRRGDRSKLGRDGGLTDLRGNFGKRSVNFRMILRGKFAEILAIDLSRGHATLGCCDHVQES</sequence>
<keyword evidence="3" id="KW-1185">Reference proteome</keyword>
<organism evidence="2 3">
    <name type="scientific">Lasius platythorax</name>
    <dbReference type="NCBI Taxonomy" id="488582"/>
    <lineage>
        <taxon>Eukaryota</taxon>
        <taxon>Metazoa</taxon>
        <taxon>Ecdysozoa</taxon>
        <taxon>Arthropoda</taxon>
        <taxon>Hexapoda</taxon>
        <taxon>Insecta</taxon>
        <taxon>Pterygota</taxon>
        <taxon>Neoptera</taxon>
        <taxon>Endopterygota</taxon>
        <taxon>Hymenoptera</taxon>
        <taxon>Apocrita</taxon>
        <taxon>Aculeata</taxon>
        <taxon>Formicoidea</taxon>
        <taxon>Formicidae</taxon>
        <taxon>Formicinae</taxon>
        <taxon>Lasius</taxon>
        <taxon>Lasius</taxon>
    </lineage>
</organism>
<feature type="compositionally biased region" description="Basic and acidic residues" evidence="1">
    <location>
        <begin position="12"/>
        <end position="21"/>
    </location>
</feature>
<evidence type="ECO:0000313" key="2">
    <source>
        <dbReference type="EMBL" id="CAL1684063.1"/>
    </source>
</evidence>
<dbReference type="Proteomes" id="UP001497644">
    <property type="component" value="Chromosome 5"/>
</dbReference>
<reference evidence="2" key="1">
    <citation type="submission" date="2024-04" db="EMBL/GenBank/DDBJ databases">
        <authorList>
            <consortium name="Molecular Ecology Group"/>
        </authorList>
    </citation>
    <scope>NUCLEOTIDE SEQUENCE</scope>
</reference>
<protein>
    <submittedName>
        <fullName evidence="2">Uncharacterized protein</fullName>
    </submittedName>
</protein>
<dbReference type="AlphaFoldDB" id="A0AAV2NWI6"/>
<accession>A0AAV2NWI6</accession>
<name>A0AAV2NWI6_9HYME</name>
<gene>
    <name evidence="2" type="ORF">LPLAT_LOCUS9768</name>
</gene>
<dbReference type="EMBL" id="OZ034828">
    <property type="protein sequence ID" value="CAL1684063.1"/>
    <property type="molecule type" value="Genomic_DNA"/>
</dbReference>
<evidence type="ECO:0000313" key="3">
    <source>
        <dbReference type="Proteomes" id="UP001497644"/>
    </source>
</evidence>